<dbReference type="OrthoDB" id="1521709at2"/>
<dbReference type="Proteomes" id="UP000008466">
    <property type="component" value="Chromosome"/>
</dbReference>
<proteinExistence type="predicted"/>
<reference evidence="4" key="1">
    <citation type="submission" date="2011-02" db="EMBL/GenBank/DDBJ databases">
        <title>Complete sequence of Spirochaeta sp. Buddy.</title>
        <authorList>
            <person name="Lucas S."/>
            <person name="Copeland A."/>
            <person name="Lapidus A."/>
            <person name="Cheng J.-F."/>
            <person name="Goodwin L."/>
            <person name="Pitluck S."/>
            <person name="Zeytun A."/>
            <person name="Detter J.C."/>
            <person name="Han C."/>
            <person name="Tapia R."/>
            <person name="Land M."/>
            <person name="Hauser L."/>
            <person name="Kyrpides N."/>
            <person name="Ivanova N."/>
            <person name="Mikhailova N."/>
            <person name="Pagani I."/>
            <person name="Ritalahti K.M."/>
            <person name="Loeffler F.E."/>
            <person name="Woyke T."/>
        </authorList>
    </citation>
    <scope>NUCLEOTIDE SEQUENCE [LARGE SCALE GENOMIC DNA]</scope>
    <source>
        <strain evidence="4">ATCC BAA-1886 / DSM 22777 / Buddy</strain>
    </source>
</reference>
<evidence type="ECO:0000313" key="4">
    <source>
        <dbReference type="Proteomes" id="UP000008466"/>
    </source>
</evidence>
<feature type="compositionally biased region" description="Polar residues" evidence="1">
    <location>
        <begin position="2168"/>
        <end position="2178"/>
    </location>
</feature>
<accession>F0RZI1</accession>
<feature type="domain" description="PKD" evidence="2">
    <location>
        <begin position="1921"/>
        <end position="1965"/>
    </location>
</feature>
<evidence type="ECO:0000256" key="1">
    <source>
        <dbReference type="SAM" id="MobiDB-lite"/>
    </source>
</evidence>
<protein>
    <submittedName>
        <fullName evidence="3">PKD domain containing protein</fullName>
    </submittedName>
</protein>
<organism evidence="3 4">
    <name type="scientific">Sphaerochaeta globosa (strain ATCC BAA-1886 / DSM 22777 / Buddy)</name>
    <name type="common">Spirochaeta sp. (strain Buddy)</name>
    <dbReference type="NCBI Taxonomy" id="158189"/>
    <lineage>
        <taxon>Bacteria</taxon>
        <taxon>Pseudomonadati</taxon>
        <taxon>Spirochaetota</taxon>
        <taxon>Spirochaetia</taxon>
        <taxon>Spirochaetales</taxon>
        <taxon>Sphaerochaetaceae</taxon>
        <taxon>Sphaerochaeta</taxon>
    </lineage>
</organism>
<dbReference type="KEGG" id="sbu:SpiBuddy_1708"/>
<evidence type="ECO:0000259" key="2">
    <source>
        <dbReference type="PROSITE" id="PS50093"/>
    </source>
</evidence>
<dbReference type="HOGENOM" id="CLU_230264_0_0_12"/>
<dbReference type="PROSITE" id="PS50093">
    <property type="entry name" value="PKD"/>
    <property type="match status" value="1"/>
</dbReference>
<name>F0RZI1_SPHGB</name>
<dbReference type="Gene3D" id="2.60.40.10">
    <property type="entry name" value="Immunoglobulins"/>
    <property type="match status" value="1"/>
</dbReference>
<dbReference type="InterPro" id="IPR000601">
    <property type="entry name" value="PKD_dom"/>
</dbReference>
<dbReference type="InterPro" id="IPR013783">
    <property type="entry name" value="Ig-like_fold"/>
</dbReference>
<evidence type="ECO:0000313" key="3">
    <source>
        <dbReference type="EMBL" id="ADY13533.1"/>
    </source>
</evidence>
<sequence>MTFRVPEIPYYSDSTIPNTSTTKLSISGPGVTEVLTKNHNRVTASASDALKGYPGDLPNGEVTYDLSGITFRAGETYSFAIEFKDAAGYLVDSTTTSIKFPTPKFATSVDLSSPFRPEFSWSFNDDYESWVKEYRIYLNGQYYGYTTSNSYTPNTLLVPSTTYTWHVMPINKDNTNFFPSTSGIIKSFTTIAHTNLSIDVEDPINNAVLFVGQSYNFLATPTFSDDATQKSAQWRIGTETKNGTSIAYTPTRRYPANSLLAYINVVDSLNLSKDSSKLYLTVLDPAIALQGGTTRTVAQDSSLTLSLDTQASKDLQNVSWYLDNTVIGEGNSISYTFSESGTFTLFARGTSPADINGNTKTVQSANQTITAVGSGPVVAITRPTKEVEIVLGTSLDLLSQVSGDNTIQSTQWTYSGAASGSFSTSSSQASFNPTSVGDYTITLTATDIYQKASSSSLRVLVIDPQIAITSPLTQSVHPLTASLTPVINAPNADRVVWFFNNKLINGSTLDLSSIGIGTYTLYARAFWNVVDPLGNPKEYGESSNPVSITIKDLQPPVIILTSPSDGSKLVAGKSYTLSAEVSSASPITSQYWEVDGARLTGTTYTPAASIQKKLVNATYHAVNRDGVRSSKSIQLQIANPAVYSTKPSVAAYVTGSRIPIAASVVDGDLFWQIDGIEVPDWDYTITKTGTHTIRAGYKVEALNPSGGLTTFTGLEANSFNLTVYSEKPPVITTFTPATSLISQVQNKPVVFMVKGASENTLITPEWTIHSADTEIRRVTAESISHQSWGPGLYTVRASIADAYGQKVTQEWRVRIINPTVVITNPKSNMQFAKGQIPIPTLEGVDVVSYAMTLNGTAITDQFNWNSLAVGQYTLAVSGLYNLTGTSELQRTEPQIVTFRVVDRTPPKFEVSGLVDNDRLIAGLAYNFMVRGETDETFTWLLDGTVVGANERLAIQFPKNKKNAVLTVRALRNEISVDRNFNVRILDPYYSIIMPQILNTYKFYPAGTPLPLMAESRDIDRLVWMVDTQLHSGSTVTLNPGKHSIDLKGIATSVRLTDGTLGEYEPTNQSGISGRDIDVATMPYVGSITAPDSVQEGQRVTVTANLVMQQSTDLTASLTYLVDGKVYQEERMPANRRYTIASLPPGTHVLGVRSTDIYGNTKLAEKQIVVYKPLSIAITSPKEGQRLSPDSEVLGSLEVKSGSQNLITWRVDNQIVRNSNFLTGNLGKLSAGRHMISASARDLGGNTISAQVQVEVQSDFQLNLMGNTGAMEVVLGNPVTCLVGVEKVAGSAVNVSDAAQHIRWFLNNQTTNVSGLSYEFAADKAGTFTIQSRYDNEGMQRTSGELTITVRDIVQPTILAPSNGQSLTYSDAKPVELKASGESGATFLWKLGDRVVAVGSQAQFNPSGLTGNVQLTLVTTAFSRSRERMVSFTLNKNTSPSLSLSVPPIQYTTDNLKWSATAFDAEDKLTNQTILYTLDGIPLAANASRLLVANDVGPHTLSASTIDSMGERTTQSVRFTVAEATLAMSLHSPQEDKSYYRNLEIPLIASPVADEGGSYRWEIQYLDNPALAKETLGGREAKFVSKAIGKVEITAFYTDVSSRERARKRITVDVQNEPIDLSINWMHGSLVNAAIPLRPTLVGLPQGAKAESVSWSLNGNPIADIRALTAPTQSGLYTLTATYQAEGQRKQASVAFTVNAPPKVTITTLTEGTAYQVGQPIILSAAIEDDQVFSGAVQWTTADQKVIGVGNPLIYIPTQTGRTTIQAEATDISQSKGASQVSVSFYEPLKLVDVVVNNGLPSYLIAEASPPLALKASVEGGIQPKVTWRIRQGNRVLEKEGKETYLLFTELTQLLRENALVTMILSDSTGDASQAEILRKDFTLAFTSDATLSIISPLSDSVLRVGQDIVMEAALTGFTEPTFSLTINGSEQKLTWEFGEGRKTVRTTIAPAQFAKEGVYEVVLTAQEPGIKRTSATSLNLFAGRKGIFLEDVPAIFDKTTDSVVIHATLADLTGVNQVTWMHDLSSEPVASGFSLDLTQADLKAGERSITALAYAGGNIVAQTSVRLQVLDRMTLSLLEGTEALILQKGAATSLHAEGFDRNGEMLEASAFSWRSHLDGVLGTGNTLAFDSLADISEGEHIITAEAVGSDGSTVSVLKPVQILSSIPTPVEQQVSGGTNIDIPPGSQGPDNEPTPPPPPSNYFQMGMPIDSFMPPNYPPPFGPGMGGGAPDPGLGGYMDAFFGGGGGFSGGSGGGFSGGAGGGFSGGLGGGFGGGLGGGFSGGAPGFGM</sequence>
<dbReference type="EMBL" id="CP002541">
    <property type="protein sequence ID" value="ADY13533.1"/>
    <property type="molecule type" value="Genomic_DNA"/>
</dbReference>
<dbReference type="eggNOG" id="COG4964">
    <property type="taxonomic scope" value="Bacteria"/>
</dbReference>
<feature type="region of interest" description="Disordered" evidence="1">
    <location>
        <begin position="2168"/>
        <end position="2204"/>
    </location>
</feature>
<dbReference type="STRING" id="158189.SpiBuddy_1708"/>
<keyword evidence="4" id="KW-1185">Reference proteome</keyword>
<dbReference type="RefSeq" id="WP_013607382.1">
    <property type="nucleotide sequence ID" value="NC_015152.1"/>
</dbReference>
<gene>
    <name evidence="3" type="ordered locus">SpiBuddy_1708</name>
</gene>